<feature type="region of interest" description="Disordered" evidence="3">
    <location>
        <begin position="1253"/>
        <end position="1308"/>
    </location>
</feature>
<dbReference type="GO" id="GO:0008138">
    <property type="term" value="F:protein tyrosine/serine/threonine phosphatase activity"/>
    <property type="evidence" value="ECO:0007669"/>
    <property type="project" value="InterPro"/>
</dbReference>
<feature type="compositionally biased region" description="Polar residues" evidence="3">
    <location>
        <begin position="1129"/>
        <end position="1139"/>
    </location>
</feature>
<feature type="region of interest" description="Disordered" evidence="3">
    <location>
        <begin position="1360"/>
        <end position="1388"/>
    </location>
</feature>
<feature type="compositionally biased region" description="Polar residues" evidence="3">
    <location>
        <begin position="715"/>
        <end position="724"/>
    </location>
</feature>
<feature type="region of interest" description="Disordered" evidence="3">
    <location>
        <begin position="266"/>
        <end position="334"/>
    </location>
</feature>
<feature type="compositionally biased region" description="Polar residues" evidence="3">
    <location>
        <begin position="274"/>
        <end position="288"/>
    </location>
</feature>
<dbReference type="InterPro" id="IPR047949">
    <property type="entry name" value="PPS1_DSP"/>
</dbReference>
<sequence>MSCENRVKDLSGKPGWNQDWKGLEHLSGANGDEALKRRWRLRSIPAAAIRLCVWTKAATVDCFHQMREPRPLSTRRAIDLDLPTIVLVTSAAGEIKFPKCELLHHDHDHDQTRYRNIDEHEHEHDGHDSDDDRRNDCRWCIRTMATSTHGIDYHASFLDSLPIINAPSSSPSSSTTEQVPEQPSIPTGKKIRALTASQFASLHLKHILAHPPDTVLFPFLHGLEGDNEAQNLFFGVDETSETPVPRYRGLVWVVCEEDLTPDQRRKLFKRRNFDPQSPAASEPVSSSKQAKKRREGGDVIMETEDSSESEDLDDDDFIGSDDLDYEDDEDDESLYSDDIDEGFADENVIPYEEACEYLHGDGKDVVREVRIDDKLVSEVDADEDSDASSPSSEGMQVTPLMPCAPPLPPMSNATIQSPVLGALSGNSGDGMDIDVEMDIDSGVVALGVGLQGVKKPTEVDREEGTHMHPVAQRQGRHTQSLFEEPTLTPLSIPVTSPPSSQSSQQSLASHAIPSTPPPSHHTLASQPSQSSLPTSISMPQTPSRSRPKRSRTPPLLTSSFRPNELLKRVADSWESVKSGSKGVDKWDFIPLKVPDGISLRNFGIQVPVYATLSDIVVYSPKGASPAALALAKRFSEAVERKRTWRRERAEEVRRKSGEIPRDGEDDEDRFLEYNVFVLDAEAEALRRELPHLVVRVCAPGGILSPEKAKTHDGSASRSIGTTNVSDDRHHDPGAHTIGSDGRVDAMDVFDCEVEDAASKPSAHTLDPDTSGTGVLIDGFLPNTVDFALREKEEMRDLTRASEIITVYPSSDAPGISVHASRKPLPVHHADGTGAIKDDGPVPWSPELGQVFLGNADDVPLMRNPDGPMMHFHSGGPGRKGLVGDGLDLFGGSSSESDVGMHGESLPCDDGLDDPAGAEGVEEDLPEDDPFNYLPTNDPGRSMGYDICFECHDRAPYPSPAHLRAAEEHLGMLEVMWARRCMEKENARIQRSRSHPNWKSRGSEAGKAIPPRPPPNANAVIHLPFPSSPPFNNSRMSSLMSVLDFIEKWLQPPITPVVLAAPAHTADSMSADGLDGAGAKSHGRRWSTVSSIFPSFGPAGSSFFPSVSPSASEPTATQAATTPVPAARNRSFTSPPTSHIPSDHRHEQHGTSSNAQYTRTSGQAHSPTTSTAISAHTLSFSTPPNSPLTRPLKILIYSNDGYTESSGAALSLLMKLKGLKLPEAYLDLQVTKRRSFFVYGDDLGVLRKVEQRITEEHERERRRRDEERERERQQERQREEREKRDYGPTHVKQADYKHAAPNGNAVVGRAGAKEAPVGNDSRRMMGAAAAGRRPAAKSVSFAQAPVLLPPPLSLVVPPSLSSISASGTTTSTSSTTSTSHNEDADPSVPSSVMWTVITPINIATSGPSTASIAGPTATSAPSSTVPSSSLHTPEHGHGHVTFGHGQVIKGRPRANTSPWLPSLFGDHQSWFDDPRFDGSFPSRVLPFLYLGNLNHASNAYMLHALGITHVVSVGECALIPPPHLNNYQNNAHCPQTSLPNSSHFVPGKGHEGSLWTEEREGRIKVLDIKGICDDGIDTLEPQLEPICEWIDRARAEGGRVLVHCRVGVSRSATVVIAYVMKHLHLPLVDAYLIVRSRRLSVLIQPNMRLLYNLCGWEIKLAKERAGEDEKKLIAELSRAVSWPWLAKEVHKLNEKYITA</sequence>
<dbReference type="CDD" id="cd14516">
    <property type="entry name" value="DSP_fungal_PPS1"/>
    <property type="match status" value="1"/>
</dbReference>
<feature type="region of interest" description="Disordered" evidence="3">
    <location>
        <begin position="377"/>
        <end position="397"/>
    </location>
</feature>
<feature type="compositionally biased region" description="Polar residues" evidence="3">
    <location>
        <begin position="1149"/>
        <end position="1170"/>
    </location>
</feature>
<evidence type="ECO:0000313" key="6">
    <source>
        <dbReference type="EMBL" id="KAF9492330.1"/>
    </source>
</evidence>
<name>A0A9P5ZTC7_PLEER</name>
<feature type="compositionally biased region" description="Basic and acidic residues" evidence="3">
    <location>
        <begin position="1253"/>
        <end position="1297"/>
    </location>
</feature>
<protein>
    <submittedName>
        <fullName evidence="6">Uncharacterized protein</fullName>
    </submittedName>
</protein>
<feature type="region of interest" description="Disordered" evidence="3">
    <location>
        <begin position="1406"/>
        <end position="1433"/>
    </location>
</feature>
<dbReference type="InterPro" id="IPR020422">
    <property type="entry name" value="TYR_PHOSPHATASE_DUAL_dom"/>
</dbReference>
<evidence type="ECO:0000259" key="4">
    <source>
        <dbReference type="PROSITE" id="PS50054"/>
    </source>
</evidence>
<dbReference type="GO" id="GO:0005634">
    <property type="term" value="C:nucleus"/>
    <property type="evidence" value="ECO:0007669"/>
    <property type="project" value="GOC"/>
</dbReference>
<reference evidence="6" key="1">
    <citation type="submission" date="2020-11" db="EMBL/GenBank/DDBJ databases">
        <authorList>
            <consortium name="DOE Joint Genome Institute"/>
            <person name="Ahrendt S."/>
            <person name="Riley R."/>
            <person name="Andreopoulos W."/>
            <person name="Labutti K."/>
            <person name="Pangilinan J."/>
            <person name="Ruiz-Duenas F.J."/>
            <person name="Barrasa J.M."/>
            <person name="Sanchez-Garcia M."/>
            <person name="Camarero S."/>
            <person name="Miyauchi S."/>
            <person name="Serrano A."/>
            <person name="Linde D."/>
            <person name="Babiker R."/>
            <person name="Drula E."/>
            <person name="Ayuso-Fernandez I."/>
            <person name="Pacheco R."/>
            <person name="Padilla G."/>
            <person name="Ferreira P."/>
            <person name="Barriuso J."/>
            <person name="Kellner H."/>
            <person name="Castanera R."/>
            <person name="Alfaro M."/>
            <person name="Ramirez L."/>
            <person name="Pisabarro A.G."/>
            <person name="Kuo A."/>
            <person name="Tritt A."/>
            <person name="Lipzen A."/>
            <person name="He G."/>
            <person name="Yan M."/>
            <person name="Ng V."/>
            <person name="Cullen D."/>
            <person name="Martin F."/>
            <person name="Rosso M.-N."/>
            <person name="Henrissat B."/>
            <person name="Hibbett D."/>
            <person name="Martinez A.T."/>
            <person name="Grigoriev I.V."/>
        </authorList>
    </citation>
    <scope>NUCLEOTIDE SEQUENCE</scope>
    <source>
        <strain evidence="6">ATCC 90797</strain>
    </source>
</reference>
<evidence type="ECO:0000256" key="1">
    <source>
        <dbReference type="ARBA" id="ARBA00022801"/>
    </source>
</evidence>
<accession>A0A9P5ZTC7</accession>
<organism evidence="6 7">
    <name type="scientific">Pleurotus eryngii</name>
    <name type="common">Boletus of the steppes</name>
    <dbReference type="NCBI Taxonomy" id="5323"/>
    <lineage>
        <taxon>Eukaryota</taxon>
        <taxon>Fungi</taxon>
        <taxon>Dikarya</taxon>
        <taxon>Basidiomycota</taxon>
        <taxon>Agaricomycotina</taxon>
        <taxon>Agaricomycetes</taxon>
        <taxon>Agaricomycetidae</taxon>
        <taxon>Agaricales</taxon>
        <taxon>Pleurotineae</taxon>
        <taxon>Pleurotaceae</taxon>
        <taxon>Pleurotus</taxon>
    </lineage>
</organism>
<feature type="region of interest" description="Disordered" evidence="3">
    <location>
        <begin position="889"/>
        <end position="937"/>
    </location>
</feature>
<dbReference type="PROSITE" id="PS50056">
    <property type="entry name" value="TYR_PHOSPHATASE_2"/>
    <property type="match status" value="1"/>
</dbReference>
<dbReference type="Gene3D" id="3.90.190.10">
    <property type="entry name" value="Protein tyrosine phosphatase superfamily"/>
    <property type="match status" value="1"/>
</dbReference>
<evidence type="ECO:0000256" key="2">
    <source>
        <dbReference type="ARBA" id="ARBA00022912"/>
    </source>
</evidence>
<evidence type="ECO:0000256" key="3">
    <source>
        <dbReference type="SAM" id="MobiDB-lite"/>
    </source>
</evidence>
<feature type="compositionally biased region" description="Low complexity" evidence="3">
    <location>
        <begin position="1360"/>
        <end position="1378"/>
    </location>
</feature>
<dbReference type="PROSITE" id="PS50054">
    <property type="entry name" value="TYR_PHOSPHATASE_DUAL"/>
    <property type="match status" value="1"/>
</dbReference>
<feature type="compositionally biased region" description="Low complexity" evidence="3">
    <location>
        <begin position="1406"/>
        <end position="1428"/>
    </location>
</feature>
<evidence type="ECO:0000259" key="5">
    <source>
        <dbReference type="PROSITE" id="PS50056"/>
    </source>
</evidence>
<dbReference type="GO" id="GO:0033260">
    <property type="term" value="P:nuclear DNA replication"/>
    <property type="evidence" value="ECO:0007669"/>
    <property type="project" value="InterPro"/>
</dbReference>
<dbReference type="InterPro" id="IPR016130">
    <property type="entry name" value="Tyr_Pase_AS"/>
</dbReference>
<feature type="compositionally biased region" description="Polar residues" evidence="3">
    <location>
        <begin position="522"/>
        <end position="540"/>
    </location>
</feature>
<keyword evidence="2" id="KW-0904">Protein phosphatase</keyword>
<feature type="region of interest" description="Disordered" evidence="3">
    <location>
        <begin position="168"/>
        <end position="187"/>
    </location>
</feature>
<feature type="domain" description="Tyrosine-protein phosphatase" evidence="4">
    <location>
        <begin position="1479"/>
        <end position="1661"/>
    </location>
</feature>
<gene>
    <name evidence="6" type="ORF">BDN71DRAFT_1591727</name>
</gene>
<dbReference type="SMART" id="SM00195">
    <property type="entry name" value="DSPc"/>
    <property type="match status" value="1"/>
</dbReference>
<feature type="region of interest" description="Disordered" evidence="3">
    <location>
        <begin position="705"/>
        <end position="741"/>
    </location>
</feature>
<feature type="compositionally biased region" description="Low complexity" evidence="3">
    <location>
        <begin position="1104"/>
        <end position="1126"/>
    </location>
</feature>
<feature type="compositionally biased region" description="Basic and acidic residues" evidence="3">
    <location>
        <begin position="455"/>
        <end position="466"/>
    </location>
</feature>
<dbReference type="PROSITE" id="PS00383">
    <property type="entry name" value="TYR_PHOSPHATASE_1"/>
    <property type="match status" value="1"/>
</dbReference>
<feature type="compositionally biased region" description="Acidic residues" evidence="3">
    <location>
        <begin position="919"/>
        <end position="929"/>
    </location>
</feature>
<dbReference type="PANTHER" id="PTHR47550:SF1">
    <property type="entry name" value="DUAL SPECIFICITY PROTEIN PHOSPHATASE PPS1"/>
    <property type="match status" value="1"/>
</dbReference>
<dbReference type="Pfam" id="PF00782">
    <property type="entry name" value="DSPc"/>
    <property type="match status" value="1"/>
</dbReference>
<feature type="region of interest" description="Disordered" evidence="3">
    <location>
        <begin position="1104"/>
        <end position="1170"/>
    </location>
</feature>
<dbReference type="PANTHER" id="PTHR47550">
    <property type="entry name" value="DUAL SPECIFICITY PROTEIN PHOSPHATASE PPS1"/>
    <property type="match status" value="1"/>
</dbReference>
<feature type="compositionally biased region" description="Low complexity" evidence="3">
    <location>
        <begin position="497"/>
        <end position="506"/>
    </location>
</feature>
<feature type="region of interest" description="Disordered" evidence="3">
    <location>
        <begin position="987"/>
        <end position="1013"/>
    </location>
</feature>
<dbReference type="EMBL" id="MU154603">
    <property type="protein sequence ID" value="KAF9492330.1"/>
    <property type="molecule type" value="Genomic_DNA"/>
</dbReference>
<feature type="compositionally biased region" description="Polar residues" evidence="3">
    <location>
        <begin position="175"/>
        <end position="185"/>
    </location>
</feature>
<dbReference type="Proteomes" id="UP000807025">
    <property type="component" value="Unassembled WGS sequence"/>
</dbReference>
<comment type="caution">
    <text evidence="6">The sequence shown here is derived from an EMBL/GenBank/DDBJ whole genome shotgun (WGS) entry which is preliminary data.</text>
</comment>
<keyword evidence="7" id="KW-1185">Reference proteome</keyword>
<dbReference type="SUPFAM" id="SSF52799">
    <property type="entry name" value="(Phosphotyrosine protein) phosphatases II"/>
    <property type="match status" value="1"/>
</dbReference>
<dbReference type="InterPro" id="IPR053239">
    <property type="entry name" value="Dual_spec_PTase"/>
</dbReference>
<feature type="domain" description="Tyrosine specific protein phosphatases" evidence="5">
    <location>
        <begin position="1572"/>
        <end position="1648"/>
    </location>
</feature>
<evidence type="ECO:0000313" key="7">
    <source>
        <dbReference type="Proteomes" id="UP000807025"/>
    </source>
</evidence>
<proteinExistence type="predicted"/>
<feature type="region of interest" description="Disordered" evidence="3">
    <location>
        <begin position="455"/>
        <end position="560"/>
    </location>
</feature>
<dbReference type="InterPro" id="IPR000340">
    <property type="entry name" value="Dual-sp_phosphatase_cat-dom"/>
</dbReference>
<keyword evidence="1" id="KW-0378">Hydrolase</keyword>
<dbReference type="InterPro" id="IPR000387">
    <property type="entry name" value="Tyr_Pase_dom"/>
</dbReference>
<dbReference type="InterPro" id="IPR029021">
    <property type="entry name" value="Prot-tyrosine_phosphatase-like"/>
</dbReference>
<dbReference type="OrthoDB" id="273181at2759"/>
<feature type="compositionally biased region" description="Acidic residues" evidence="3">
    <location>
        <begin position="301"/>
        <end position="334"/>
    </location>
</feature>